<dbReference type="PANTHER" id="PTHR46268:SF6">
    <property type="entry name" value="UNIVERSAL STRESS PROTEIN UP12"/>
    <property type="match status" value="1"/>
</dbReference>
<evidence type="ECO:0000259" key="2">
    <source>
        <dbReference type="Pfam" id="PF00582"/>
    </source>
</evidence>
<evidence type="ECO:0000313" key="3">
    <source>
        <dbReference type="EMBL" id="MXV52598.1"/>
    </source>
</evidence>
<dbReference type="Proteomes" id="UP000466586">
    <property type="component" value="Unassembled WGS sequence"/>
</dbReference>
<protein>
    <submittedName>
        <fullName evidence="3">Universal stress protein</fullName>
    </submittedName>
</protein>
<organism evidence="3 4">
    <name type="scientific">Hufsiella arboris</name>
    <dbReference type="NCBI Taxonomy" id="2695275"/>
    <lineage>
        <taxon>Bacteria</taxon>
        <taxon>Pseudomonadati</taxon>
        <taxon>Bacteroidota</taxon>
        <taxon>Sphingobacteriia</taxon>
        <taxon>Sphingobacteriales</taxon>
        <taxon>Sphingobacteriaceae</taxon>
        <taxon>Hufsiella</taxon>
    </lineage>
</organism>
<dbReference type="InterPro" id="IPR014729">
    <property type="entry name" value="Rossmann-like_a/b/a_fold"/>
</dbReference>
<proteinExistence type="inferred from homology"/>
<keyword evidence="4" id="KW-1185">Reference proteome</keyword>
<gene>
    <name evidence="3" type="ORF">GS399_16615</name>
</gene>
<comment type="caution">
    <text evidence="3">The sequence shown here is derived from an EMBL/GenBank/DDBJ whole genome shotgun (WGS) entry which is preliminary data.</text>
</comment>
<dbReference type="PRINTS" id="PR01438">
    <property type="entry name" value="UNVRSLSTRESS"/>
</dbReference>
<dbReference type="Pfam" id="PF00582">
    <property type="entry name" value="Usp"/>
    <property type="match status" value="1"/>
</dbReference>
<comment type="similarity">
    <text evidence="1">Belongs to the universal stress protein A family.</text>
</comment>
<reference evidence="3 4" key="1">
    <citation type="submission" date="2019-11" db="EMBL/GenBank/DDBJ databases">
        <title>Pedobacter sp. HMF7647 Genome sequencing and assembly.</title>
        <authorList>
            <person name="Kang H."/>
            <person name="Kim H."/>
            <person name="Joh K."/>
        </authorList>
    </citation>
    <scope>NUCLEOTIDE SEQUENCE [LARGE SCALE GENOMIC DNA]</scope>
    <source>
        <strain evidence="3 4">HMF7647</strain>
    </source>
</reference>
<dbReference type="PANTHER" id="PTHR46268">
    <property type="entry name" value="STRESS RESPONSE PROTEIN NHAX"/>
    <property type="match status" value="1"/>
</dbReference>
<evidence type="ECO:0000313" key="4">
    <source>
        <dbReference type="Proteomes" id="UP000466586"/>
    </source>
</evidence>
<dbReference type="InterPro" id="IPR006016">
    <property type="entry name" value="UspA"/>
</dbReference>
<dbReference type="SUPFAM" id="SSF52402">
    <property type="entry name" value="Adenine nucleotide alpha hydrolases-like"/>
    <property type="match status" value="1"/>
</dbReference>
<accession>A0A7K1YEX8</accession>
<dbReference type="Gene3D" id="3.40.50.620">
    <property type="entry name" value="HUPs"/>
    <property type="match status" value="1"/>
</dbReference>
<name>A0A7K1YEX8_9SPHI</name>
<dbReference type="RefSeq" id="WP_160845769.1">
    <property type="nucleotide sequence ID" value="NZ_WVHT01000008.1"/>
</dbReference>
<feature type="domain" description="UspA" evidence="2">
    <location>
        <begin position="9"/>
        <end position="153"/>
    </location>
</feature>
<dbReference type="CDD" id="cd00293">
    <property type="entry name" value="USP-like"/>
    <property type="match status" value="1"/>
</dbReference>
<evidence type="ECO:0000256" key="1">
    <source>
        <dbReference type="ARBA" id="ARBA00008791"/>
    </source>
</evidence>
<sequence length="159" mass="17289">MAQNFIISKILIAIEDSTFSEKAAEYGLGIATAMNASIALVHVNNIPPATTYTTDPLTLEPPVLMPDLMFVQEESGQKLLDKYAADFESKNLTVFTFNRIGDTRNEILATAEEWGADLIVLGTHGRTGFDHLISGSVAESVTRHSKCPVLVVPNKPDKV</sequence>
<dbReference type="EMBL" id="WVHT01000008">
    <property type="protein sequence ID" value="MXV52598.1"/>
    <property type="molecule type" value="Genomic_DNA"/>
</dbReference>
<dbReference type="AlphaFoldDB" id="A0A7K1YEX8"/>
<dbReference type="InterPro" id="IPR006015">
    <property type="entry name" value="Universal_stress_UspA"/>
</dbReference>